<comment type="similarity">
    <text evidence="1">Belongs to the PHAF1 family.</text>
</comment>
<evidence type="ECO:0000256" key="1">
    <source>
        <dbReference type="ARBA" id="ARBA00024339"/>
    </source>
</evidence>
<evidence type="ECO:0000313" key="2">
    <source>
        <dbReference type="EMBL" id="KAF0771243.1"/>
    </source>
</evidence>
<evidence type="ECO:0000313" key="3">
    <source>
        <dbReference type="Proteomes" id="UP000478052"/>
    </source>
</evidence>
<protein>
    <submittedName>
        <fullName evidence="2">UPF0183 protein CG7083</fullName>
    </submittedName>
</protein>
<name>A0A6G0ZJS0_APHCR</name>
<comment type="caution">
    <text evidence="2">The sequence shown here is derived from an EMBL/GenBank/DDBJ whole genome shotgun (WGS) entry which is preliminary data.</text>
</comment>
<reference evidence="2 3" key="1">
    <citation type="submission" date="2019-08" db="EMBL/GenBank/DDBJ databases">
        <title>Whole genome of Aphis craccivora.</title>
        <authorList>
            <person name="Voronova N.V."/>
            <person name="Shulinski R.S."/>
            <person name="Bandarenka Y.V."/>
            <person name="Zhorov D.G."/>
            <person name="Warner D."/>
        </authorList>
    </citation>
    <scope>NUCLEOTIDE SEQUENCE [LARGE SCALE GENOMIC DNA]</scope>
    <source>
        <strain evidence="2">180601</strain>
        <tissue evidence="2">Whole Body</tissue>
    </source>
</reference>
<dbReference type="InterPro" id="IPR039156">
    <property type="entry name" value="PHAF1/BROMI"/>
</dbReference>
<dbReference type="PANTHER" id="PTHR13465:SF2">
    <property type="entry name" value="PHAGOSOME ASSEMBLY FACTOR 1"/>
    <property type="match status" value="1"/>
</dbReference>
<proteinExistence type="inferred from homology"/>
<dbReference type="GO" id="GO:0043001">
    <property type="term" value="P:Golgi to plasma membrane protein transport"/>
    <property type="evidence" value="ECO:0007669"/>
    <property type="project" value="TreeGrafter"/>
</dbReference>
<accession>A0A6G0ZJS0</accession>
<dbReference type="InterPro" id="IPR005373">
    <property type="entry name" value="PHAF1"/>
</dbReference>
<dbReference type="AlphaFoldDB" id="A0A6G0ZJS0"/>
<dbReference type="OrthoDB" id="411211at2759"/>
<gene>
    <name evidence="2" type="ORF">FWK35_00001583</name>
</gene>
<dbReference type="EMBL" id="VUJU01000319">
    <property type="protein sequence ID" value="KAF0771243.1"/>
    <property type="molecule type" value="Genomic_DNA"/>
</dbReference>
<dbReference type="PANTHER" id="PTHR13465">
    <property type="entry name" value="UPF0183 PROTEIN"/>
    <property type="match status" value="1"/>
</dbReference>
<dbReference type="GO" id="GO:0005802">
    <property type="term" value="C:trans-Golgi network"/>
    <property type="evidence" value="ECO:0007669"/>
    <property type="project" value="TreeGrafter"/>
</dbReference>
<sequence length="444" mass="50960">MLTLDVVPERSLGCEQWEFVLGMHFCQAVAIIQSQVGIIKGVQVLYSDKNPLDIDLILDLPQDGIRFIFHPVYQRLKMIEIVNLKNIKLKYWQVFNTIHSYKCLCSTYKYHNGMVFNAPEVMPTIQQVEHTFGATHPGVFDAEKQTFTLNFRGISFCFNVDSKFQAGSAQCGLGSLQFASGTSPNVSRVIIFSGSPLPGQDILNIPSHPLSCYKGLSYLERLEVQRDLKNTKGFLIQLYLEGSGSNRGRKVTYNREINFGMSCQDVTSMLGTPSQVFYKSEDKMKIHSPNVHRHISVPRRSDYFFNYFTLGFDILFDAKTHKIKKFIVHTNFPGHYNFNIYHRCEFSIALTSEKSKYNLSNDSKKYDKKSKPIIVNTFTKWDEISERLKHSERPVVLNRGSSENSTNPFGSTFCYGYQDMVFEVMQNQHIASITFYKNDIEDDV</sequence>
<dbReference type="Proteomes" id="UP000478052">
    <property type="component" value="Unassembled WGS sequence"/>
</dbReference>
<organism evidence="2 3">
    <name type="scientific">Aphis craccivora</name>
    <name type="common">Cowpea aphid</name>
    <dbReference type="NCBI Taxonomy" id="307492"/>
    <lineage>
        <taxon>Eukaryota</taxon>
        <taxon>Metazoa</taxon>
        <taxon>Ecdysozoa</taxon>
        <taxon>Arthropoda</taxon>
        <taxon>Hexapoda</taxon>
        <taxon>Insecta</taxon>
        <taxon>Pterygota</taxon>
        <taxon>Neoptera</taxon>
        <taxon>Paraneoptera</taxon>
        <taxon>Hemiptera</taxon>
        <taxon>Sternorrhyncha</taxon>
        <taxon>Aphidomorpha</taxon>
        <taxon>Aphidoidea</taxon>
        <taxon>Aphididae</taxon>
        <taxon>Aphidini</taxon>
        <taxon>Aphis</taxon>
        <taxon>Aphis</taxon>
    </lineage>
</organism>
<dbReference type="Pfam" id="PF03676">
    <property type="entry name" value="PHAF1"/>
    <property type="match status" value="1"/>
</dbReference>
<keyword evidence="3" id="KW-1185">Reference proteome</keyword>